<evidence type="ECO:0000256" key="8">
    <source>
        <dbReference type="SAM" id="Phobius"/>
    </source>
</evidence>
<dbReference type="EMBL" id="VULT01000002">
    <property type="protein sequence ID" value="MSS16468.1"/>
    <property type="molecule type" value="Genomic_DNA"/>
</dbReference>
<evidence type="ECO:0000313" key="10">
    <source>
        <dbReference type="Proteomes" id="UP000483362"/>
    </source>
</evidence>
<dbReference type="PIRSF" id="PIRSF500217">
    <property type="entry name" value="AlgI"/>
    <property type="match status" value="1"/>
</dbReference>
<organism evidence="9 10">
    <name type="scientific">Sodaliphilus pleomorphus</name>
    <dbReference type="NCBI Taxonomy" id="2606626"/>
    <lineage>
        <taxon>Bacteria</taxon>
        <taxon>Pseudomonadati</taxon>
        <taxon>Bacteroidota</taxon>
        <taxon>Bacteroidia</taxon>
        <taxon>Bacteroidales</taxon>
        <taxon>Muribaculaceae</taxon>
        <taxon>Sodaliphilus</taxon>
    </lineage>
</organism>
<dbReference type="PANTHER" id="PTHR13285:SF18">
    <property type="entry name" value="PROTEIN-CYSTEINE N-PALMITOYLTRANSFERASE RASP"/>
    <property type="match status" value="1"/>
</dbReference>
<dbReference type="GO" id="GO:0042121">
    <property type="term" value="P:alginic acid biosynthetic process"/>
    <property type="evidence" value="ECO:0007669"/>
    <property type="project" value="InterPro"/>
</dbReference>
<dbReference type="InterPro" id="IPR024194">
    <property type="entry name" value="Ac/AlaTfrase_AlgI/DltB"/>
</dbReference>
<feature type="transmembrane region" description="Helical" evidence="8">
    <location>
        <begin position="294"/>
        <end position="317"/>
    </location>
</feature>
<comment type="subcellular location">
    <subcellularLocation>
        <location evidence="1">Cell membrane</location>
        <topology evidence="1">Multi-pass membrane protein</topology>
    </subcellularLocation>
</comment>
<feature type="transmembrane region" description="Helical" evidence="8">
    <location>
        <begin position="130"/>
        <end position="149"/>
    </location>
</feature>
<name>A0A6L5XB83_9BACT</name>
<feature type="transmembrane region" description="Helical" evidence="8">
    <location>
        <begin position="60"/>
        <end position="86"/>
    </location>
</feature>
<feature type="transmembrane region" description="Helical" evidence="8">
    <location>
        <begin position="379"/>
        <end position="402"/>
    </location>
</feature>
<evidence type="ECO:0000313" key="9">
    <source>
        <dbReference type="EMBL" id="MSS16468.1"/>
    </source>
</evidence>
<comment type="caution">
    <text evidence="9">The sequence shown here is derived from an EMBL/GenBank/DDBJ whole genome shotgun (WGS) entry which is preliminary data.</text>
</comment>
<keyword evidence="5 8" id="KW-1133">Transmembrane helix</keyword>
<comment type="similarity">
    <text evidence="2 7">Belongs to the membrane-bound acyltransferase family.</text>
</comment>
<gene>
    <name evidence="9" type="ORF">FYJ29_01580</name>
</gene>
<dbReference type="PANTHER" id="PTHR13285">
    <property type="entry name" value="ACYLTRANSFERASE"/>
    <property type="match status" value="1"/>
</dbReference>
<dbReference type="GO" id="GO:0016746">
    <property type="term" value="F:acyltransferase activity"/>
    <property type="evidence" value="ECO:0007669"/>
    <property type="project" value="UniProtKB-KW"/>
</dbReference>
<reference evidence="9 10" key="1">
    <citation type="submission" date="2019-08" db="EMBL/GenBank/DDBJ databases">
        <title>In-depth cultivation of the pig gut microbiome towards novel bacterial diversity and tailored functional studies.</title>
        <authorList>
            <person name="Wylensek D."/>
            <person name="Hitch T.C.A."/>
            <person name="Clavel T."/>
        </authorList>
    </citation>
    <scope>NUCLEOTIDE SEQUENCE [LARGE SCALE GENOMIC DNA]</scope>
    <source>
        <strain evidence="9 10">Oil-RF-744-WCA-WT-10</strain>
    </source>
</reference>
<keyword evidence="4 8" id="KW-0812">Transmembrane</keyword>
<feature type="transmembrane region" description="Helical" evidence="8">
    <location>
        <begin position="337"/>
        <end position="358"/>
    </location>
</feature>
<dbReference type="InterPro" id="IPR028362">
    <property type="entry name" value="AlgI"/>
</dbReference>
<evidence type="ECO:0000256" key="6">
    <source>
        <dbReference type="ARBA" id="ARBA00023136"/>
    </source>
</evidence>
<sequence length="448" mass="49907">MTWILPRRWRNAFMLAVSLAFYAMWRPLCSVFLLWIAGVSYAGGLLATKCGKRRQAGLAACLALMLLPLAFYKCIAPADAIVLAALHACGLGLDFNGLNWMIPAGLSIYTLQAVGYVADVARGKVPREQSLLNHALYLSFFPTVLSGPINRSFDLMPQFREHRLGFDKTLAGSGARLVVWGMFLKVAVADRFGIYTSGVFGHAMSHNGFSLLFAQVCYLFQMYCDFAGYSYIAQGCGRLLGIDLKANFSQPLFAMGAGEFWHRWHMALSGWLRDHVYIRLGGSRCSKWRTCFNIMVTFVASGCWHGGTVCYVAWGLVNGVLVTLSHALPLKQWRRHVPARVAVTAVTLVLMAMNLTFFQSNYIQIFTQLFTAPFNAFHIMLPAYSVHATSVMCYMAFTFVVVMLRDVQAEWQVLKLPRPVSLAGYGIVVILILLIGVIDSGQFIYVKF</sequence>
<feature type="transmembrane region" description="Helical" evidence="8">
    <location>
        <begin position="422"/>
        <end position="446"/>
    </location>
</feature>
<dbReference type="RefSeq" id="WP_154326960.1">
    <property type="nucleotide sequence ID" value="NZ_CP045696.1"/>
</dbReference>
<feature type="transmembrane region" description="Helical" evidence="8">
    <location>
        <begin position="31"/>
        <end position="48"/>
    </location>
</feature>
<dbReference type="Proteomes" id="UP000483362">
    <property type="component" value="Unassembled WGS sequence"/>
</dbReference>
<proteinExistence type="inferred from homology"/>
<evidence type="ECO:0000256" key="7">
    <source>
        <dbReference type="PIRNR" id="PIRNR016636"/>
    </source>
</evidence>
<dbReference type="PIRSF" id="PIRSF016636">
    <property type="entry name" value="AlgI_DltB"/>
    <property type="match status" value="1"/>
</dbReference>
<dbReference type="AlphaFoldDB" id="A0A6L5XB83"/>
<evidence type="ECO:0000256" key="5">
    <source>
        <dbReference type="ARBA" id="ARBA00022989"/>
    </source>
</evidence>
<accession>A0A6L5XB83</accession>
<evidence type="ECO:0000256" key="4">
    <source>
        <dbReference type="ARBA" id="ARBA00022692"/>
    </source>
</evidence>
<protein>
    <submittedName>
        <fullName evidence="9">MBOAT family protein</fullName>
    </submittedName>
</protein>
<keyword evidence="3 7" id="KW-1003">Cell membrane</keyword>
<evidence type="ECO:0000256" key="2">
    <source>
        <dbReference type="ARBA" id="ARBA00010323"/>
    </source>
</evidence>
<dbReference type="Pfam" id="PF03062">
    <property type="entry name" value="MBOAT"/>
    <property type="match status" value="1"/>
</dbReference>
<dbReference type="GO" id="GO:0005886">
    <property type="term" value="C:plasma membrane"/>
    <property type="evidence" value="ECO:0007669"/>
    <property type="project" value="UniProtKB-SubCell"/>
</dbReference>
<evidence type="ECO:0000256" key="3">
    <source>
        <dbReference type="ARBA" id="ARBA00022475"/>
    </source>
</evidence>
<evidence type="ECO:0000256" key="1">
    <source>
        <dbReference type="ARBA" id="ARBA00004651"/>
    </source>
</evidence>
<feature type="transmembrane region" description="Helical" evidence="8">
    <location>
        <begin position="98"/>
        <end position="118"/>
    </location>
</feature>
<keyword evidence="7" id="KW-0012">Acyltransferase</keyword>
<dbReference type="InterPro" id="IPR051085">
    <property type="entry name" value="MB_O-acyltransferase"/>
</dbReference>
<keyword evidence="7" id="KW-0808">Transferase</keyword>
<keyword evidence="10" id="KW-1185">Reference proteome</keyword>
<dbReference type="InterPro" id="IPR004299">
    <property type="entry name" value="MBOAT_fam"/>
</dbReference>
<keyword evidence="6 7" id="KW-0472">Membrane</keyword>